<dbReference type="GO" id="GO:0005669">
    <property type="term" value="C:transcription factor TFIID complex"/>
    <property type="evidence" value="ECO:0007669"/>
    <property type="project" value="InterPro"/>
</dbReference>
<evidence type="ECO:0000256" key="5">
    <source>
        <dbReference type="ARBA" id="ARBA00023242"/>
    </source>
</evidence>
<evidence type="ECO:0000256" key="6">
    <source>
        <dbReference type="SAM" id="Phobius"/>
    </source>
</evidence>
<dbReference type="Proteomes" id="UP000828251">
    <property type="component" value="Unassembled WGS sequence"/>
</dbReference>
<protein>
    <recommendedName>
        <fullName evidence="7">Transcription initiation factor TFIID subunit 12 domain-containing protein</fullName>
    </recommendedName>
</protein>
<dbReference type="InterPro" id="IPR037794">
    <property type="entry name" value="TAF12"/>
</dbReference>
<dbReference type="PANTHER" id="PTHR12264:SF21">
    <property type="entry name" value="TRANSCRIPTION INITIATION FACTOR TFIID SUBUNIT 12"/>
    <property type="match status" value="1"/>
</dbReference>
<organism evidence="8 9">
    <name type="scientific">Gossypium stocksii</name>
    <dbReference type="NCBI Taxonomy" id="47602"/>
    <lineage>
        <taxon>Eukaryota</taxon>
        <taxon>Viridiplantae</taxon>
        <taxon>Streptophyta</taxon>
        <taxon>Embryophyta</taxon>
        <taxon>Tracheophyta</taxon>
        <taxon>Spermatophyta</taxon>
        <taxon>Magnoliopsida</taxon>
        <taxon>eudicotyledons</taxon>
        <taxon>Gunneridae</taxon>
        <taxon>Pentapetalae</taxon>
        <taxon>rosids</taxon>
        <taxon>malvids</taxon>
        <taxon>Malvales</taxon>
        <taxon>Malvaceae</taxon>
        <taxon>Malvoideae</taxon>
        <taxon>Gossypium</taxon>
    </lineage>
</organism>
<keyword evidence="4" id="KW-0804">Transcription</keyword>
<keyword evidence="3" id="KW-0805">Transcription regulation</keyword>
<feature type="transmembrane region" description="Helical" evidence="6">
    <location>
        <begin position="57"/>
        <end position="87"/>
    </location>
</feature>
<dbReference type="InterPro" id="IPR009072">
    <property type="entry name" value="Histone-fold"/>
</dbReference>
<keyword evidence="6" id="KW-1133">Transmembrane helix</keyword>
<keyword evidence="6" id="KW-0812">Transmembrane</keyword>
<evidence type="ECO:0000313" key="9">
    <source>
        <dbReference type="Proteomes" id="UP000828251"/>
    </source>
</evidence>
<reference evidence="8 9" key="1">
    <citation type="journal article" date="2021" name="Plant Biotechnol. J.">
        <title>Multi-omics assisted identification of the key and species-specific regulatory components of drought-tolerant mechanisms in Gossypium stocksii.</title>
        <authorList>
            <person name="Yu D."/>
            <person name="Ke L."/>
            <person name="Zhang D."/>
            <person name="Wu Y."/>
            <person name="Sun Y."/>
            <person name="Mei J."/>
            <person name="Sun J."/>
            <person name="Sun Y."/>
        </authorList>
    </citation>
    <scope>NUCLEOTIDE SEQUENCE [LARGE SCALE GENOMIC DNA]</scope>
    <source>
        <strain evidence="9">cv. E1</strain>
        <tissue evidence="8">Leaf</tissue>
    </source>
</reference>
<keyword evidence="5" id="KW-0539">Nucleus</keyword>
<proteinExistence type="inferred from homology"/>
<dbReference type="EMBL" id="JAIQCV010000004">
    <property type="protein sequence ID" value="KAH1107325.1"/>
    <property type="molecule type" value="Genomic_DNA"/>
</dbReference>
<dbReference type="GO" id="GO:0000124">
    <property type="term" value="C:SAGA complex"/>
    <property type="evidence" value="ECO:0007669"/>
    <property type="project" value="InterPro"/>
</dbReference>
<dbReference type="Pfam" id="PF03847">
    <property type="entry name" value="TFIID_20kDa"/>
    <property type="match status" value="1"/>
</dbReference>
<keyword evidence="9" id="KW-1185">Reference proteome</keyword>
<evidence type="ECO:0000256" key="4">
    <source>
        <dbReference type="ARBA" id="ARBA00023163"/>
    </source>
</evidence>
<evidence type="ECO:0000313" key="8">
    <source>
        <dbReference type="EMBL" id="KAH1107325.1"/>
    </source>
</evidence>
<evidence type="ECO:0000256" key="1">
    <source>
        <dbReference type="ARBA" id="ARBA00004123"/>
    </source>
</evidence>
<dbReference type="GO" id="GO:0003677">
    <property type="term" value="F:DNA binding"/>
    <property type="evidence" value="ECO:0007669"/>
    <property type="project" value="TreeGrafter"/>
</dbReference>
<dbReference type="AlphaFoldDB" id="A0A9D4AD32"/>
<dbReference type="Gene3D" id="1.10.20.10">
    <property type="entry name" value="Histone, subunit A"/>
    <property type="match status" value="1"/>
</dbReference>
<gene>
    <name evidence="8" type="ORF">J1N35_011093</name>
</gene>
<evidence type="ECO:0000259" key="7">
    <source>
        <dbReference type="Pfam" id="PF03847"/>
    </source>
</evidence>
<keyword evidence="6" id="KW-0472">Membrane</keyword>
<evidence type="ECO:0000256" key="2">
    <source>
        <dbReference type="ARBA" id="ARBA00007530"/>
    </source>
</evidence>
<feature type="domain" description="Transcription initiation factor TFIID subunit 12" evidence="7">
    <location>
        <begin position="78"/>
        <end position="113"/>
    </location>
</feature>
<accession>A0A9D4AD32</accession>
<comment type="subcellular location">
    <subcellularLocation>
        <location evidence="1">Nucleus</location>
    </subcellularLocation>
</comment>
<dbReference type="GO" id="GO:0051123">
    <property type="term" value="P:RNA polymerase II preinitiation complex assembly"/>
    <property type="evidence" value="ECO:0007669"/>
    <property type="project" value="TreeGrafter"/>
</dbReference>
<evidence type="ECO:0000256" key="3">
    <source>
        <dbReference type="ARBA" id="ARBA00023015"/>
    </source>
</evidence>
<dbReference type="OrthoDB" id="2193432at2759"/>
<name>A0A9D4AD32_9ROSI</name>
<comment type="caution">
    <text evidence="8">The sequence shown here is derived from an EMBL/GenBank/DDBJ whole genome shotgun (WGS) entry which is preliminary data.</text>
</comment>
<sequence length="185" mass="20721">MFFWFYGVWQLENILHLENGFQDTGKMTCNLGKMSYRFLFSNTRCCFVSSLSQAKLFFSYTFLAVAHFLDSTSAFLLLLVALVDIFIRETFGCSLAKHRKSDTLEAKGILLHLGFSGDEIKTYKKPLTNEVHKERLAVIKKSILASEAANAKHVIGQTAVNTKGNVGKVAANILGYPNVKIREVS</sequence>
<dbReference type="GO" id="GO:0017025">
    <property type="term" value="F:TBP-class protein binding"/>
    <property type="evidence" value="ECO:0007669"/>
    <property type="project" value="TreeGrafter"/>
</dbReference>
<dbReference type="InterPro" id="IPR003228">
    <property type="entry name" value="TFIID_TAF12_dom"/>
</dbReference>
<comment type="similarity">
    <text evidence="2">Belongs to the TAF12 family.</text>
</comment>
<dbReference type="GO" id="GO:0046982">
    <property type="term" value="F:protein heterodimerization activity"/>
    <property type="evidence" value="ECO:0007669"/>
    <property type="project" value="InterPro"/>
</dbReference>
<dbReference type="PANTHER" id="PTHR12264">
    <property type="entry name" value="TRANSCRIPTION INITIATION FACTOR TFIID SUBUNIT 12"/>
    <property type="match status" value="1"/>
</dbReference>